<organism evidence="2 3">
    <name type="scientific">Colletotrichum lupini</name>
    <dbReference type="NCBI Taxonomy" id="145971"/>
    <lineage>
        <taxon>Eukaryota</taxon>
        <taxon>Fungi</taxon>
        <taxon>Dikarya</taxon>
        <taxon>Ascomycota</taxon>
        <taxon>Pezizomycotina</taxon>
        <taxon>Sordariomycetes</taxon>
        <taxon>Hypocreomycetidae</taxon>
        <taxon>Glomerellales</taxon>
        <taxon>Glomerellaceae</taxon>
        <taxon>Colletotrichum</taxon>
        <taxon>Colletotrichum acutatum species complex</taxon>
    </lineage>
</organism>
<feature type="region of interest" description="Disordered" evidence="1">
    <location>
        <begin position="1"/>
        <end position="44"/>
    </location>
</feature>
<gene>
    <name evidence="2" type="ORF">CLUP02_01503</name>
</gene>
<evidence type="ECO:0000313" key="3">
    <source>
        <dbReference type="Proteomes" id="UP000830671"/>
    </source>
</evidence>
<protein>
    <submittedName>
        <fullName evidence="2">Uncharacterized protein</fullName>
    </submittedName>
</protein>
<dbReference type="RefSeq" id="XP_049136500.1">
    <property type="nucleotide sequence ID" value="XM_049280543.1"/>
</dbReference>
<accession>A0A9Q8SCG3</accession>
<dbReference type="EMBL" id="CP019471">
    <property type="protein sequence ID" value="UQC74851.1"/>
    <property type="molecule type" value="Genomic_DNA"/>
</dbReference>
<reference evidence="2" key="1">
    <citation type="journal article" date="2021" name="Mol. Plant Microbe Interact.">
        <title>Complete Genome Sequence of the Plant-Pathogenic Fungus Colletotrichum lupini.</title>
        <authorList>
            <person name="Baroncelli R."/>
            <person name="Pensec F."/>
            <person name="Da Lio D."/>
            <person name="Boufleur T."/>
            <person name="Vicente I."/>
            <person name="Sarrocco S."/>
            <person name="Picot A."/>
            <person name="Baraldi E."/>
            <person name="Sukno S."/>
            <person name="Thon M."/>
            <person name="Le Floch G."/>
        </authorList>
    </citation>
    <scope>NUCLEOTIDE SEQUENCE</scope>
    <source>
        <strain evidence="2">IMI 504893</strain>
    </source>
</reference>
<name>A0A9Q8SCG3_9PEZI</name>
<dbReference type="AlphaFoldDB" id="A0A9Q8SCG3"/>
<evidence type="ECO:0000256" key="1">
    <source>
        <dbReference type="SAM" id="MobiDB-lite"/>
    </source>
</evidence>
<feature type="compositionally biased region" description="Basic and acidic residues" evidence="1">
    <location>
        <begin position="27"/>
        <end position="42"/>
    </location>
</feature>
<dbReference type="KEGG" id="clup:CLUP02_01503"/>
<dbReference type="GeneID" id="73335553"/>
<keyword evidence="3" id="KW-1185">Reference proteome</keyword>
<proteinExistence type="predicted"/>
<sequence>MKGRAWGLGSTVWPSRPGEGAVSSLEDEQRQQPKMLEKKEPPNLRNITYQNQTRPSPYMVPVQRQETFLITSLPSVISCFHSSEFLSSLTILLLIPILSPLSSTAHRSGLSTSLTFDIQFSTPFCATCQHPLALPPRTSIKPAAAPALTARSITHNRRAPLFSCTLTVVPGTTNLLPVSQLSRLAREPAASHPRLVSSRLVPHRTAPHLTLHAYHTWQYSPRPALHREDQKKGTRLFQDPDPEPNQIISPKHKREFPIEKRLSETCATNRLDIQPTPPTAHPQHDRKDLIVCNCAKPILLEPSTCNGADNTLPSLPPDRLFCLSSSYFLRNNRAALVTPNLATYPGLLASSPPLYPRQLSPIPSPEDTRTQVFKAAFQHPIFLHLVRHTPMSYTGLPCNHLHRHVASGLYKKLNSNQFSLSKAPTTFNMGVREITPASNMGRGAYDTTGHDPTNEFHISTGPRAQANAMIFPTRDISRGSNRPPYSLRYRVSYSIMHTQPTLILYNSTNTGGPFPPVLPHLYNQNNIPARSHNLLPSSKANGNALHGFHDLSHTSSGPSTSYDTTLGDGTISPADPFQTVGECFAGTLVGQQRMTTQPPSSTHMARSRLNRQIRGLLIFFHFVCTNYPLYSLGLVDFYAQPATSRSWFEREHQGYDASETDRGVCWTRAFLNPPYEGGGGCSRSSCYAMPCDSTHSTRLENFCEMLE</sequence>
<evidence type="ECO:0000313" key="2">
    <source>
        <dbReference type="EMBL" id="UQC74851.1"/>
    </source>
</evidence>
<dbReference type="Proteomes" id="UP000830671">
    <property type="component" value="Chromosome 1"/>
</dbReference>